<keyword evidence="2" id="KW-1185">Reference proteome</keyword>
<comment type="caution">
    <text evidence="1">The sequence shown here is derived from an EMBL/GenBank/DDBJ whole genome shotgun (WGS) entry which is preliminary data.</text>
</comment>
<organism evidence="1 2">
    <name type="scientific">Platanthera zijinensis</name>
    <dbReference type="NCBI Taxonomy" id="2320716"/>
    <lineage>
        <taxon>Eukaryota</taxon>
        <taxon>Viridiplantae</taxon>
        <taxon>Streptophyta</taxon>
        <taxon>Embryophyta</taxon>
        <taxon>Tracheophyta</taxon>
        <taxon>Spermatophyta</taxon>
        <taxon>Magnoliopsida</taxon>
        <taxon>Liliopsida</taxon>
        <taxon>Asparagales</taxon>
        <taxon>Orchidaceae</taxon>
        <taxon>Orchidoideae</taxon>
        <taxon>Orchideae</taxon>
        <taxon>Orchidinae</taxon>
        <taxon>Platanthera</taxon>
    </lineage>
</organism>
<sequence length="219" mass="24535">MSNILLCAKVQANAKIDILQILGHKDVKALSYLGIKHHPGKTRVADFDDLLGKIASKIRGWGLHHLSMAGQVVLINSTLSALPLHAHANSLVPLSVFNKIDSLLKAFLWSGSQEFHSIHYARWQEVCCPREEGGLGIINLAMWRRLMMAKVGAQIHHVKICEIQKMENQVAGTLNQIKSNKSDASRRARKSCIIKLFYNARHTWRDIHCKTPFFSTPGS</sequence>
<name>A0AAP0G103_9ASPA</name>
<dbReference type="Proteomes" id="UP001418222">
    <property type="component" value="Unassembled WGS sequence"/>
</dbReference>
<dbReference type="PANTHER" id="PTHR33116">
    <property type="entry name" value="REVERSE TRANSCRIPTASE ZINC-BINDING DOMAIN-CONTAINING PROTEIN-RELATED-RELATED"/>
    <property type="match status" value="1"/>
</dbReference>
<proteinExistence type="predicted"/>
<gene>
    <name evidence="1" type="ORF">KSP39_PZI016076</name>
</gene>
<evidence type="ECO:0000313" key="2">
    <source>
        <dbReference type="Proteomes" id="UP001418222"/>
    </source>
</evidence>
<reference evidence="1 2" key="1">
    <citation type="journal article" date="2022" name="Nat. Plants">
        <title>Genomes of leafy and leafless Platanthera orchids illuminate the evolution of mycoheterotrophy.</title>
        <authorList>
            <person name="Li M.H."/>
            <person name="Liu K.W."/>
            <person name="Li Z."/>
            <person name="Lu H.C."/>
            <person name="Ye Q.L."/>
            <person name="Zhang D."/>
            <person name="Wang J.Y."/>
            <person name="Li Y.F."/>
            <person name="Zhong Z.M."/>
            <person name="Liu X."/>
            <person name="Yu X."/>
            <person name="Liu D.K."/>
            <person name="Tu X.D."/>
            <person name="Liu B."/>
            <person name="Hao Y."/>
            <person name="Liao X.Y."/>
            <person name="Jiang Y.T."/>
            <person name="Sun W.H."/>
            <person name="Chen J."/>
            <person name="Chen Y.Q."/>
            <person name="Ai Y."/>
            <person name="Zhai J.W."/>
            <person name="Wu S.S."/>
            <person name="Zhou Z."/>
            <person name="Hsiao Y.Y."/>
            <person name="Wu W.L."/>
            <person name="Chen Y.Y."/>
            <person name="Lin Y.F."/>
            <person name="Hsu J.L."/>
            <person name="Li C.Y."/>
            <person name="Wang Z.W."/>
            <person name="Zhao X."/>
            <person name="Zhong W.Y."/>
            <person name="Ma X.K."/>
            <person name="Ma L."/>
            <person name="Huang J."/>
            <person name="Chen G.Z."/>
            <person name="Huang M.Z."/>
            <person name="Huang L."/>
            <person name="Peng D.H."/>
            <person name="Luo Y.B."/>
            <person name="Zou S.Q."/>
            <person name="Chen S.P."/>
            <person name="Lan S."/>
            <person name="Tsai W.C."/>
            <person name="Van de Peer Y."/>
            <person name="Liu Z.J."/>
        </authorList>
    </citation>
    <scope>NUCLEOTIDE SEQUENCE [LARGE SCALE GENOMIC DNA]</scope>
    <source>
        <strain evidence="1">Lor287</strain>
    </source>
</reference>
<accession>A0AAP0G103</accession>
<dbReference type="EMBL" id="JBBWWQ010000014">
    <property type="protein sequence ID" value="KAK8931181.1"/>
    <property type="molecule type" value="Genomic_DNA"/>
</dbReference>
<protein>
    <recommendedName>
        <fullName evidence="3">Reverse transcriptase</fullName>
    </recommendedName>
</protein>
<evidence type="ECO:0000313" key="1">
    <source>
        <dbReference type="EMBL" id="KAK8931181.1"/>
    </source>
</evidence>
<dbReference type="AlphaFoldDB" id="A0AAP0G103"/>
<evidence type="ECO:0008006" key="3">
    <source>
        <dbReference type="Google" id="ProtNLM"/>
    </source>
</evidence>
<dbReference type="PANTHER" id="PTHR33116:SF78">
    <property type="entry name" value="OS12G0587133 PROTEIN"/>
    <property type="match status" value="1"/>
</dbReference>